<proteinExistence type="predicted"/>
<name>A0A9E2L334_9SPIR</name>
<evidence type="ECO:0000313" key="4">
    <source>
        <dbReference type="Proteomes" id="UP000823914"/>
    </source>
</evidence>
<gene>
    <name evidence="3" type="ORF">IAA16_08755</name>
</gene>
<reference evidence="3" key="1">
    <citation type="journal article" date="2021" name="PeerJ">
        <title>Extensive microbial diversity within the chicken gut microbiome revealed by metagenomics and culture.</title>
        <authorList>
            <person name="Gilroy R."/>
            <person name="Ravi A."/>
            <person name="Getino M."/>
            <person name="Pursley I."/>
            <person name="Horton D.L."/>
            <person name="Alikhan N.F."/>
            <person name="Baker D."/>
            <person name="Gharbi K."/>
            <person name="Hall N."/>
            <person name="Watson M."/>
            <person name="Adriaenssens E.M."/>
            <person name="Foster-Nyarko E."/>
            <person name="Jarju S."/>
            <person name="Secka A."/>
            <person name="Antonio M."/>
            <person name="Oren A."/>
            <person name="Chaudhuri R.R."/>
            <person name="La Ragione R."/>
            <person name="Hildebrand F."/>
            <person name="Pallen M.J."/>
        </authorList>
    </citation>
    <scope>NUCLEOTIDE SEQUENCE</scope>
    <source>
        <strain evidence="3">Gambia15-2214</strain>
    </source>
</reference>
<feature type="transmembrane region" description="Helical" evidence="2">
    <location>
        <begin position="85"/>
        <end position="105"/>
    </location>
</feature>
<dbReference type="AlphaFoldDB" id="A0A9E2L334"/>
<evidence type="ECO:0000256" key="2">
    <source>
        <dbReference type="SAM" id="Phobius"/>
    </source>
</evidence>
<feature type="transmembrane region" description="Helical" evidence="2">
    <location>
        <begin position="126"/>
        <end position="147"/>
    </location>
</feature>
<protein>
    <submittedName>
        <fullName evidence="3">Uncharacterized protein</fullName>
    </submittedName>
</protein>
<keyword evidence="2" id="KW-0812">Transmembrane</keyword>
<evidence type="ECO:0000313" key="3">
    <source>
        <dbReference type="EMBL" id="MBU3850642.1"/>
    </source>
</evidence>
<reference evidence="3" key="2">
    <citation type="submission" date="2021-04" db="EMBL/GenBank/DDBJ databases">
        <authorList>
            <person name="Gilroy R."/>
        </authorList>
    </citation>
    <scope>NUCLEOTIDE SEQUENCE</scope>
    <source>
        <strain evidence="3">Gambia15-2214</strain>
    </source>
</reference>
<keyword evidence="2" id="KW-0472">Membrane</keyword>
<feature type="region of interest" description="Disordered" evidence="1">
    <location>
        <begin position="207"/>
        <end position="252"/>
    </location>
</feature>
<dbReference type="Proteomes" id="UP000823914">
    <property type="component" value="Unassembled WGS sequence"/>
</dbReference>
<sequence>MSKKIPVMYLCTALVTLVPIAGRLYYGIPVIILINFLMLTTTLFDYGLCILKIDSLKKTYLMMFLVGMVLFFRQILIFYSPMVALGLGFMLYIPIAEVLLLGDFFTEHKENLANTLKQNMRTSLIFSLYVFMFFLLREVIGYGTVSLPTPSGVFKVVFPSFFTLSPFIFFASIPGALVLIGLFYGIMTALSQYADILHRSPELRPVKTLTKEKRKKSQEKNETPDTDVNTGDTMLSEQDKGMRGNFASGEDN</sequence>
<comment type="caution">
    <text evidence="3">The sequence shown here is derived from an EMBL/GenBank/DDBJ whole genome shotgun (WGS) entry which is preliminary data.</text>
</comment>
<feature type="transmembrane region" description="Helical" evidence="2">
    <location>
        <begin position="7"/>
        <end position="26"/>
    </location>
</feature>
<feature type="compositionally biased region" description="Polar residues" evidence="1">
    <location>
        <begin position="226"/>
        <end position="236"/>
    </location>
</feature>
<evidence type="ECO:0000256" key="1">
    <source>
        <dbReference type="SAM" id="MobiDB-lite"/>
    </source>
</evidence>
<accession>A0A9E2L334</accession>
<feature type="transmembrane region" description="Helical" evidence="2">
    <location>
        <begin position="167"/>
        <end position="190"/>
    </location>
</feature>
<feature type="transmembrane region" description="Helical" evidence="2">
    <location>
        <begin position="32"/>
        <end position="53"/>
    </location>
</feature>
<organism evidence="3 4">
    <name type="scientific">Candidatus Treponema excrementipullorum</name>
    <dbReference type="NCBI Taxonomy" id="2838768"/>
    <lineage>
        <taxon>Bacteria</taxon>
        <taxon>Pseudomonadati</taxon>
        <taxon>Spirochaetota</taxon>
        <taxon>Spirochaetia</taxon>
        <taxon>Spirochaetales</taxon>
        <taxon>Treponemataceae</taxon>
        <taxon>Treponema</taxon>
    </lineage>
</organism>
<keyword evidence="2" id="KW-1133">Transmembrane helix</keyword>
<feature type="transmembrane region" description="Helical" evidence="2">
    <location>
        <begin position="60"/>
        <end position="79"/>
    </location>
</feature>
<dbReference type="EMBL" id="JAHLFV010000203">
    <property type="protein sequence ID" value="MBU3850642.1"/>
    <property type="molecule type" value="Genomic_DNA"/>
</dbReference>